<dbReference type="InParanoid" id="A0A7J7CD81"/>
<dbReference type="PROSITE" id="PS50812">
    <property type="entry name" value="PWWP"/>
    <property type="match status" value="1"/>
</dbReference>
<evidence type="ECO:0000259" key="2">
    <source>
        <dbReference type="PROSITE" id="PS50835"/>
    </source>
</evidence>
<dbReference type="InterPro" id="IPR007110">
    <property type="entry name" value="Ig-like_dom"/>
</dbReference>
<evidence type="ECO:0000259" key="1">
    <source>
        <dbReference type="PROSITE" id="PS50812"/>
    </source>
</evidence>
<dbReference type="InterPro" id="IPR000313">
    <property type="entry name" value="PWWP_dom"/>
</dbReference>
<gene>
    <name evidence="3" type="ORF">HS088_TW18G00813</name>
</gene>
<dbReference type="Gene3D" id="2.30.30.140">
    <property type="match status" value="1"/>
</dbReference>
<dbReference type="GO" id="GO:0032259">
    <property type="term" value="P:methylation"/>
    <property type="evidence" value="ECO:0007669"/>
    <property type="project" value="UniProtKB-KW"/>
</dbReference>
<reference evidence="3 4" key="1">
    <citation type="journal article" date="2020" name="Nat. Commun.">
        <title>Genome of Tripterygium wilfordii and identification of cytochrome P450 involved in triptolide biosynthesis.</title>
        <authorList>
            <person name="Tu L."/>
            <person name="Su P."/>
            <person name="Zhang Z."/>
            <person name="Gao L."/>
            <person name="Wang J."/>
            <person name="Hu T."/>
            <person name="Zhou J."/>
            <person name="Zhang Y."/>
            <person name="Zhao Y."/>
            <person name="Liu Y."/>
            <person name="Song Y."/>
            <person name="Tong Y."/>
            <person name="Lu Y."/>
            <person name="Yang J."/>
            <person name="Xu C."/>
            <person name="Jia M."/>
            <person name="Peters R.J."/>
            <person name="Huang L."/>
            <person name="Gao W."/>
        </authorList>
    </citation>
    <scope>NUCLEOTIDE SEQUENCE [LARGE SCALE GENOMIC DNA]</scope>
    <source>
        <strain evidence="4">cv. XIE 37</strain>
        <tissue evidence="3">Leaf</tissue>
    </source>
</reference>
<organism evidence="3 4">
    <name type="scientific">Tripterygium wilfordii</name>
    <name type="common">Thunder God vine</name>
    <dbReference type="NCBI Taxonomy" id="458696"/>
    <lineage>
        <taxon>Eukaryota</taxon>
        <taxon>Viridiplantae</taxon>
        <taxon>Streptophyta</taxon>
        <taxon>Embryophyta</taxon>
        <taxon>Tracheophyta</taxon>
        <taxon>Spermatophyta</taxon>
        <taxon>Magnoliopsida</taxon>
        <taxon>eudicotyledons</taxon>
        <taxon>Gunneridae</taxon>
        <taxon>Pentapetalae</taxon>
        <taxon>rosids</taxon>
        <taxon>fabids</taxon>
        <taxon>Celastrales</taxon>
        <taxon>Celastraceae</taxon>
        <taxon>Tripterygium</taxon>
    </lineage>
</organism>
<dbReference type="Proteomes" id="UP000593562">
    <property type="component" value="Unassembled WGS sequence"/>
</dbReference>
<dbReference type="PROSITE" id="PS50835">
    <property type="entry name" value="IG_LIKE"/>
    <property type="match status" value="1"/>
</dbReference>
<dbReference type="SUPFAM" id="SSF63748">
    <property type="entry name" value="Tudor/PWWP/MBT"/>
    <property type="match status" value="1"/>
</dbReference>
<dbReference type="Pfam" id="PF00855">
    <property type="entry name" value="PWWP"/>
    <property type="match status" value="1"/>
</dbReference>
<comment type="caution">
    <text evidence="3">The sequence shown here is derived from an EMBL/GenBank/DDBJ whole genome shotgun (WGS) entry which is preliminary data.</text>
</comment>
<dbReference type="AlphaFoldDB" id="A0A7J7CD81"/>
<protein>
    <submittedName>
        <fullName evidence="3">Histone-lysine N-methyltransferase ATX3 isoform X1</fullName>
    </submittedName>
</protein>
<dbReference type="GO" id="GO:0008168">
    <property type="term" value="F:methyltransferase activity"/>
    <property type="evidence" value="ECO:0007669"/>
    <property type="project" value="UniProtKB-KW"/>
</dbReference>
<proteinExistence type="predicted"/>
<dbReference type="CDD" id="cd20143">
    <property type="entry name" value="PWWP_AtATX3-like"/>
    <property type="match status" value="1"/>
</dbReference>
<dbReference type="EMBL" id="JAAARO010000018">
    <property type="protein sequence ID" value="KAF5732124.1"/>
    <property type="molecule type" value="Genomic_DNA"/>
</dbReference>
<dbReference type="SMART" id="SM00293">
    <property type="entry name" value="PWWP"/>
    <property type="match status" value="1"/>
</dbReference>
<evidence type="ECO:0000313" key="3">
    <source>
        <dbReference type="EMBL" id="KAF5732124.1"/>
    </source>
</evidence>
<feature type="domain" description="PWWP" evidence="1">
    <location>
        <begin position="249"/>
        <end position="318"/>
    </location>
</feature>
<keyword evidence="3" id="KW-0489">Methyltransferase</keyword>
<keyword evidence="3" id="KW-0808">Transferase</keyword>
<name>A0A7J7CD81_TRIWF</name>
<keyword evidence="4" id="KW-1185">Reference proteome</keyword>
<accession>A0A7J7CD81</accession>
<sequence length="401" mass="45799">MIIKRPLRFDMPNPKRSKVEEPCYEEVEYEYGLIPKNRKTIPYSSFDKRGGFEDTSSGSGSWSSDGSLCAGEVESNLALLKNRSFEKSRPPLLKSSRGRVQMLPSRLSDSVMDVLNNRDDKPEELDTNFGNVGTIEYRKKFGTRRCRYSELGFVENDSRYESSKRYPCREKDKDKEVGCVGLNNFDRRNYNRKQLVSHGSLMSLGDVNSAALTENKEYISGYGYNGLRKLREERSVKKKDVYRPEDFALGDLVWAKCGKRFPTWPAVVIDPILEAPESVLSCCLPGALCVMFFGFSKNGKQRDYAWVKQGMIFPFSEFSERFRGQTQMYKCKLIDFQMALEEAIVAENGFHETKNKTALLACRETHPSGIHHTSSSSEDREFSSQKQVSLLAAFVFLLMVK</sequence>
<evidence type="ECO:0000313" key="4">
    <source>
        <dbReference type="Proteomes" id="UP000593562"/>
    </source>
</evidence>
<feature type="domain" description="Ig-like" evidence="2">
    <location>
        <begin position="265"/>
        <end position="383"/>
    </location>
</feature>